<feature type="domain" description="N-acetyltransferase" evidence="5">
    <location>
        <begin position="34"/>
        <end position="177"/>
    </location>
</feature>
<keyword evidence="3" id="KW-0012">Acyltransferase</keyword>
<evidence type="ECO:0000313" key="7">
    <source>
        <dbReference type="Proteomes" id="UP000549394"/>
    </source>
</evidence>
<gene>
    <name evidence="6" type="ORF">DGYR_LOCUS3258</name>
</gene>
<evidence type="ECO:0000313" key="6">
    <source>
        <dbReference type="EMBL" id="CAD5114412.1"/>
    </source>
</evidence>
<name>A0A7I8VDK2_9ANNE</name>
<comment type="similarity">
    <text evidence="1">Belongs to the acetyltransferase family. GNAT subfamily.</text>
</comment>
<dbReference type="PANTHER" id="PTHR13256">
    <property type="entry name" value="N-ACETYLTRANSFERASE 9"/>
    <property type="match status" value="1"/>
</dbReference>
<organism evidence="6 7">
    <name type="scientific">Dimorphilus gyrociliatus</name>
    <dbReference type="NCBI Taxonomy" id="2664684"/>
    <lineage>
        <taxon>Eukaryota</taxon>
        <taxon>Metazoa</taxon>
        <taxon>Spiralia</taxon>
        <taxon>Lophotrochozoa</taxon>
        <taxon>Annelida</taxon>
        <taxon>Polychaeta</taxon>
        <taxon>Polychaeta incertae sedis</taxon>
        <taxon>Dinophilidae</taxon>
        <taxon>Dimorphilus</taxon>
    </lineage>
</organism>
<evidence type="ECO:0000259" key="5">
    <source>
        <dbReference type="PROSITE" id="PS51186"/>
    </source>
</evidence>
<dbReference type="InterPro" id="IPR016181">
    <property type="entry name" value="Acyl_CoA_acyltransferase"/>
</dbReference>
<dbReference type="PANTHER" id="PTHR13256:SF16">
    <property type="entry name" value="ALPHA_BETA-TUBULIN-N-ACETYLTRANSFERASE 9"/>
    <property type="match status" value="1"/>
</dbReference>
<dbReference type="PROSITE" id="PS51186">
    <property type="entry name" value="GNAT"/>
    <property type="match status" value="1"/>
</dbReference>
<sequence length="201" mass="23528">MKINANSRLDGLKVVLIPYNKDHVPKYHNWMEDEELREQTASERLTLEEEYQMQESWRNDADKCTFIILDKDIFEKTNNDIDSMVGDVNLFFNDIDDRNSAEVEVMIAERNVRGRGYGKEAVVLMLIYGIRRLNVRKYSVKIGQENVKSIRLFEKLGFVLVGKSDVFREVELRLDVNSEMENILKELCQLNHLSCEPSSFK</sequence>
<dbReference type="GO" id="GO:0008080">
    <property type="term" value="F:N-acetyltransferase activity"/>
    <property type="evidence" value="ECO:0007669"/>
    <property type="project" value="InterPro"/>
</dbReference>
<dbReference type="FunFam" id="3.40.630.30:FF:000248">
    <property type="entry name" value="N-acetyltransferase 9-like protein"/>
    <property type="match status" value="1"/>
</dbReference>
<dbReference type="SUPFAM" id="SSF55729">
    <property type="entry name" value="Acyl-CoA N-acyltransferases (Nat)"/>
    <property type="match status" value="1"/>
</dbReference>
<evidence type="ECO:0000256" key="4">
    <source>
        <dbReference type="ARBA" id="ARBA00069551"/>
    </source>
</evidence>
<dbReference type="AlphaFoldDB" id="A0A7I8VDK2"/>
<evidence type="ECO:0000256" key="3">
    <source>
        <dbReference type="ARBA" id="ARBA00023315"/>
    </source>
</evidence>
<dbReference type="OrthoDB" id="5043642at2759"/>
<dbReference type="Proteomes" id="UP000549394">
    <property type="component" value="Unassembled WGS sequence"/>
</dbReference>
<proteinExistence type="inferred from homology"/>
<keyword evidence="7" id="KW-1185">Reference proteome</keyword>
<accession>A0A7I8VDK2</accession>
<dbReference type="EMBL" id="CAJFCJ010000005">
    <property type="protein sequence ID" value="CAD5114412.1"/>
    <property type="molecule type" value="Genomic_DNA"/>
</dbReference>
<dbReference type="InterPro" id="IPR039135">
    <property type="entry name" value="NAT9-like"/>
</dbReference>
<evidence type="ECO:0000256" key="1">
    <source>
        <dbReference type="ARBA" id="ARBA00009342"/>
    </source>
</evidence>
<keyword evidence="2" id="KW-0808">Transferase</keyword>
<dbReference type="Pfam" id="PF13302">
    <property type="entry name" value="Acetyltransf_3"/>
    <property type="match status" value="1"/>
</dbReference>
<protein>
    <recommendedName>
        <fullName evidence="4">N-acetyltransferase 9-like protein</fullName>
    </recommendedName>
</protein>
<evidence type="ECO:0000256" key="2">
    <source>
        <dbReference type="ARBA" id="ARBA00022679"/>
    </source>
</evidence>
<dbReference type="InterPro" id="IPR000182">
    <property type="entry name" value="GNAT_dom"/>
</dbReference>
<reference evidence="6 7" key="1">
    <citation type="submission" date="2020-08" db="EMBL/GenBank/DDBJ databases">
        <authorList>
            <person name="Hejnol A."/>
        </authorList>
    </citation>
    <scope>NUCLEOTIDE SEQUENCE [LARGE SCALE GENOMIC DNA]</scope>
</reference>
<dbReference type="Gene3D" id="3.40.630.30">
    <property type="match status" value="1"/>
</dbReference>
<comment type="caution">
    <text evidence="6">The sequence shown here is derived from an EMBL/GenBank/DDBJ whole genome shotgun (WGS) entry which is preliminary data.</text>
</comment>